<keyword evidence="7" id="KW-1185">Reference proteome</keyword>
<dbReference type="PROSITE" id="PS50977">
    <property type="entry name" value="HTH_TETR_2"/>
    <property type="match status" value="1"/>
</dbReference>
<dbReference type="Pfam" id="PF00440">
    <property type="entry name" value="TetR_N"/>
    <property type="match status" value="1"/>
</dbReference>
<keyword evidence="2 4" id="KW-0238">DNA-binding</keyword>
<proteinExistence type="predicted"/>
<dbReference type="InterPro" id="IPR009057">
    <property type="entry name" value="Homeodomain-like_sf"/>
</dbReference>
<feature type="domain" description="HTH tetR-type" evidence="5">
    <location>
        <begin position="3"/>
        <end position="63"/>
    </location>
</feature>
<dbReference type="EMBL" id="CP012661">
    <property type="protein sequence ID" value="AMY67761.1"/>
    <property type="molecule type" value="Genomic_DNA"/>
</dbReference>
<dbReference type="PANTHER" id="PTHR47506">
    <property type="entry name" value="TRANSCRIPTIONAL REGULATORY PROTEIN"/>
    <property type="match status" value="1"/>
</dbReference>
<dbReference type="Proteomes" id="UP000076128">
    <property type="component" value="Chromosome"/>
</dbReference>
<dbReference type="Gene3D" id="1.10.357.10">
    <property type="entry name" value="Tetracycline Repressor, domain 2"/>
    <property type="match status" value="1"/>
</dbReference>
<dbReference type="STRING" id="1335048.AKL17_0501"/>
<dbReference type="InterPro" id="IPR011075">
    <property type="entry name" value="TetR_C"/>
</dbReference>
<dbReference type="OrthoDB" id="9787680at2"/>
<evidence type="ECO:0000256" key="4">
    <source>
        <dbReference type="PROSITE-ProRule" id="PRU00335"/>
    </source>
</evidence>
<dbReference type="PATRIC" id="fig|1335048.3.peg.520"/>
<dbReference type="AlphaFoldDB" id="A0A159YZ64"/>
<protein>
    <submittedName>
        <fullName evidence="6">TetR family transcriptional regulator</fullName>
    </submittedName>
</protein>
<evidence type="ECO:0000313" key="6">
    <source>
        <dbReference type="EMBL" id="AMY67761.1"/>
    </source>
</evidence>
<organism evidence="6 7">
    <name type="scientific">Frigidibacter mobilis</name>
    <dbReference type="NCBI Taxonomy" id="1335048"/>
    <lineage>
        <taxon>Bacteria</taxon>
        <taxon>Pseudomonadati</taxon>
        <taxon>Pseudomonadota</taxon>
        <taxon>Alphaproteobacteria</taxon>
        <taxon>Rhodobacterales</taxon>
        <taxon>Paracoccaceae</taxon>
        <taxon>Frigidibacter</taxon>
    </lineage>
</organism>
<dbReference type="KEGG" id="daa:AKL17_0501"/>
<evidence type="ECO:0000256" key="1">
    <source>
        <dbReference type="ARBA" id="ARBA00023015"/>
    </source>
</evidence>
<keyword evidence="1" id="KW-0805">Transcription regulation</keyword>
<evidence type="ECO:0000313" key="7">
    <source>
        <dbReference type="Proteomes" id="UP000076128"/>
    </source>
</evidence>
<sequence>MAKIERDEIVKRATGLFRIGGYDDTSMAQIADACGIRKASLYHHFPEKDGLVLAAIERIHDHFREHIFAIAYSNDTDAKQRLYALCEATFGYFNGREGGCLLGNFTLALTERAPRFQEPLRSYFDDWAKAIAHLLTPEHGAGKARDLAFDSVAHVQGAIMMMRLYNDPNIFAGRLIRASRCFHKFTLKTYRVVGSIWSEHAERATFPRTMDSRHRLHHSDGSVWPQS</sequence>
<accession>A0A159YZ64</accession>
<keyword evidence="3" id="KW-0804">Transcription</keyword>
<dbReference type="InterPro" id="IPR036271">
    <property type="entry name" value="Tet_transcr_reg_TetR-rel_C_sf"/>
</dbReference>
<dbReference type="PRINTS" id="PR00455">
    <property type="entry name" value="HTHTETR"/>
</dbReference>
<dbReference type="InterPro" id="IPR001647">
    <property type="entry name" value="HTH_TetR"/>
</dbReference>
<dbReference type="SUPFAM" id="SSF46689">
    <property type="entry name" value="Homeodomain-like"/>
    <property type="match status" value="1"/>
</dbReference>
<evidence type="ECO:0000256" key="3">
    <source>
        <dbReference type="ARBA" id="ARBA00023163"/>
    </source>
</evidence>
<name>A0A159YZ64_9RHOB</name>
<reference evidence="6 7" key="1">
    <citation type="submission" date="2015-09" db="EMBL/GenBank/DDBJ databases">
        <title>Complete genome sequence of Defluviimonas alba cai42t isolated from an oilfield in Xinjiang.</title>
        <authorList>
            <person name="Geng S."/>
            <person name="Pan X."/>
            <person name="Wu X."/>
        </authorList>
    </citation>
    <scope>NUCLEOTIDE SEQUENCE [LARGE SCALE GENOMIC DNA]</scope>
    <source>
        <strain evidence="7">cai42</strain>
    </source>
</reference>
<dbReference type="PANTHER" id="PTHR47506:SF7">
    <property type="entry name" value="TRANSCRIPTIONAL REGULATORY PROTEIN"/>
    <property type="match status" value="1"/>
</dbReference>
<dbReference type="Pfam" id="PF16925">
    <property type="entry name" value="TetR_C_13"/>
    <property type="match status" value="1"/>
</dbReference>
<dbReference type="RefSeq" id="WP_084739420.1">
    <property type="nucleotide sequence ID" value="NZ_CP012661.1"/>
</dbReference>
<dbReference type="GO" id="GO:0003677">
    <property type="term" value="F:DNA binding"/>
    <property type="evidence" value="ECO:0007669"/>
    <property type="project" value="UniProtKB-UniRule"/>
</dbReference>
<evidence type="ECO:0000256" key="2">
    <source>
        <dbReference type="ARBA" id="ARBA00023125"/>
    </source>
</evidence>
<feature type="DNA-binding region" description="H-T-H motif" evidence="4">
    <location>
        <begin position="26"/>
        <end position="45"/>
    </location>
</feature>
<dbReference type="SUPFAM" id="SSF48498">
    <property type="entry name" value="Tetracyclin repressor-like, C-terminal domain"/>
    <property type="match status" value="1"/>
</dbReference>
<evidence type="ECO:0000259" key="5">
    <source>
        <dbReference type="PROSITE" id="PS50977"/>
    </source>
</evidence>
<gene>
    <name evidence="6" type="ORF">AKL17_0501</name>
</gene>